<evidence type="ECO:0000256" key="1">
    <source>
        <dbReference type="SAM" id="Phobius"/>
    </source>
</evidence>
<accession>A0AAV5S816</accession>
<dbReference type="EMBL" id="BTSX01000001">
    <property type="protein sequence ID" value="GMS78813.1"/>
    <property type="molecule type" value="Genomic_DNA"/>
</dbReference>
<dbReference type="AlphaFoldDB" id="A0AAV5S816"/>
<name>A0AAV5S816_9BILA</name>
<feature type="signal peptide" evidence="2">
    <location>
        <begin position="1"/>
        <end position="21"/>
    </location>
</feature>
<dbReference type="Pfam" id="PF10321">
    <property type="entry name" value="7TM_GPCR_Srt"/>
    <property type="match status" value="1"/>
</dbReference>
<feature type="transmembrane region" description="Helical" evidence="1">
    <location>
        <begin position="31"/>
        <end position="51"/>
    </location>
</feature>
<keyword evidence="1" id="KW-0472">Membrane</keyword>
<proteinExistence type="predicted"/>
<gene>
    <name evidence="3" type="ORF">PENTCL1PPCAC_988</name>
</gene>
<feature type="non-terminal residue" evidence="3">
    <location>
        <position position="1"/>
    </location>
</feature>
<feature type="chain" id="PRO_5043865240" description="G protein-coupled receptor" evidence="2">
    <location>
        <begin position="22"/>
        <end position="110"/>
    </location>
</feature>
<evidence type="ECO:0000313" key="4">
    <source>
        <dbReference type="Proteomes" id="UP001432027"/>
    </source>
</evidence>
<dbReference type="InterPro" id="IPR019425">
    <property type="entry name" value="7TM_GPCR_serpentine_rcpt_Srt"/>
</dbReference>
<organism evidence="3 4">
    <name type="scientific">Pristionchus entomophagus</name>
    <dbReference type="NCBI Taxonomy" id="358040"/>
    <lineage>
        <taxon>Eukaryota</taxon>
        <taxon>Metazoa</taxon>
        <taxon>Ecdysozoa</taxon>
        <taxon>Nematoda</taxon>
        <taxon>Chromadorea</taxon>
        <taxon>Rhabditida</taxon>
        <taxon>Rhabditina</taxon>
        <taxon>Diplogasteromorpha</taxon>
        <taxon>Diplogasteroidea</taxon>
        <taxon>Neodiplogasteridae</taxon>
        <taxon>Pristionchus</taxon>
    </lineage>
</organism>
<dbReference type="Proteomes" id="UP001432027">
    <property type="component" value="Unassembled WGS sequence"/>
</dbReference>
<evidence type="ECO:0000256" key="2">
    <source>
        <dbReference type="SAM" id="SignalP"/>
    </source>
</evidence>
<dbReference type="SUPFAM" id="SSF81321">
    <property type="entry name" value="Family A G protein-coupled receptor-like"/>
    <property type="match status" value="1"/>
</dbReference>
<dbReference type="PANTHER" id="PTHR23021">
    <property type="entry name" value="SERPENTINE RECEPTOR, CLASS T"/>
    <property type="match status" value="1"/>
</dbReference>
<keyword evidence="1" id="KW-1133">Transmembrane helix</keyword>
<reference evidence="3" key="1">
    <citation type="submission" date="2023-10" db="EMBL/GenBank/DDBJ databases">
        <title>Genome assembly of Pristionchus species.</title>
        <authorList>
            <person name="Yoshida K."/>
            <person name="Sommer R.J."/>
        </authorList>
    </citation>
    <scope>NUCLEOTIDE SEQUENCE</scope>
    <source>
        <strain evidence="3">RS0144</strain>
    </source>
</reference>
<comment type="caution">
    <text evidence="3">The sequence shown here is derived from an EMBL/GenBank/DDBJ whole genome shotgun (WGS) entry which is preliminary data.</text>
</comment>
<feature type="non-terminal residue" evidence="3">
    <location>
        <position position="110"/>
    </location>
</feature>
<evidence type="ECO:0000313" key="3">
    <source>
        <dbReference type="EMBL" id="GMS78813.1"/>
    </source>
</evidence>
<sequence>TSATMYILLVIIVVTKQGAMASEDGRSRMSASAPIFIQASLICFCNVTAAMEYNYMNFFPTPPFVIELGQVSWQLTHGMPPFIYLLLNKTVKRNLRRLFGLEKKQVKDLT</sequence>
<dbReference type="PANTHER" id="PTHR23021:SF11">
    <property type="entry name" value="SERPENTINE RECEPTOR, CLASS T"/>
    <property type="match status" value="1"/>
</dbReference>
<keyword evidence="4" id="KW-1185">Reference proteome</keyword>
<evidence type="ECO:0008006" key="5">
    <source>
        <dbReference type="Google" id="ProtNLM"/>
    </source>
</evidence>
<keyword evidence="2" id="KW-0732">Signal</keyword>
<protein>
    <recommendedName>
        <fullName evidence="5">G protein-coupled receptor</fullName>
    </recommendedName>
</protein>
<keyword evidence="1" id="KW-0812">Transmembrane</keyword>